<comment type="caution">
    <text evidence="1">The sequence shown here is derived from an EMBL/GenBank/DDBJ whole genome shotgun (WGS) entry which is preliminary data.</text>
</comment>
<gene>
    <name evidence="1" type="ORF">CgunFtcFv8_009674</name>
</gene>
<dbReference type="AlphaFoldDB" id="A0AAN8C3A1"/>
<accession>A0AAN8C3A1</accession>
<proteinExistence type="predicted"/>
<evidence type="ECO:0000313" key="1">
    <source>
        <dbReference type="EMBL" id="KAK5896030.1"/>
    </source>
</evidence>
<organism evidence="1 2">
    <name type="scientific">Champsocephalus gunnari</name>
    <name type="common">Mackerel icefish</name>
    <dbReference type="NCBI Taxonomy" id="52237"/>
    <lineage>
        <taxon>Eukaryota</taxon>
        <taxon>Metazoa</taxon>
        <taxon>Chordata</taxon>
        <taxon>Craniata</taxon>
        <taxon>Vertebrata</taxon>
        <taxon>Euteleostomi</taxon>
        <taxon>Actinopterygii</taxon>
        <taxon>Neopterygii</taxon>
        <taxon>Teleostei</taxon>
        <taxon>Neoteleostei</taxon>
        <taxon>Acanthomorphata</taxon>
        <taxon>Eupercaria</taxon>
        <taxon>Perciformes</taxon>
        <taxon>Notothenioidei</taxon>
        <taxon>Channichthyidae</taxon>
        <taxon>Champsocephalus</taxon>
    </lineage>
</organism>
<dbReference type="Proteomes" id="UP001331515">
    <property type="component" value="Unassembled WGS sequence"/>
</dbReference>
<dbReference type="EMBL" id="JAURVH010001534">
    <property type="protein sequence ID" value="KAK5896030.1"/>
    <property type="molecule type" value="Genomic_DNA"/>
</dbReference>
<protein>
    <submittedName>
        <fullName evidence="1">Uncharacterized protein</fullName>
    </submittedName>
</protein>
<keyword evidence="2" id="KW-1185">Reference proteome</keyword>
<evidence type="ECO:0000313" key="2">
    <source>
        <dbReference type="Proteomes" id="UP001331515"/>
    </source>
</evidence>
<reference evidence="1 2" key="1">
    <citation type="journal article" date="2023" name="Mol. Biol. Evol.">
        <title>Genomics of Secondarily Temperate Adaptation in the Only Non-Antarctic Icefish.</title>
        <authorList>
            <person name="Rivera-Colon A.G."/>
            <person name="Rayamajhi N."/>
            <person name="Minhas B.F."/>
            <person name="Madrigal G."/>
            <person name="Bilyk K.T."/>
            <person name="Yoon V."/>
            <person name="Hune M."/>
            <person name="Gregory S."/>
            <person name="Cheng C.H.C."/>
            <person name="Catchen J.M."/>
        </authorList>
    </citation>
    <scope>NUCLEOTIDE SEQUENCE [LARGE SCALE GENOMIC DNA]</scope>
    <source>
        <tissue evidence="1">White muscle</tissue>
    </source>
</reference>
<name>A0AAN8C3A1_CHAGU</name>
<sequence>MEKKEDGAFWFFMPLPHLCSPAGRPQERGEIDRFIWIGKVDLSPPKNLFPSKPNDKRAYRFVVYNPGARNAPSARMMDLIIAGSLRYTIAASRYLAALRATERPLQYSM</sequence>